<dbReference type="Proteomes" id="UP000184363">
    <property type="component" value="Unassembled WGS sequence"/>
</dbReference>
<keyword evidence="1" id="KW-1133">Transmembrane helix</keyword>
<sequence length="87" mass="9693">MNTAEMNAGMNAGTHTVPTRPAWYRRAHRVLASLFVLSVIATSVALAQAEPLLWMSYVPLFPLALLTLSGLVLLAQPHVRRWRARRS</sequence>
<reference evidence="2 3" key="1">
    <citation type="submission" date="2016-11" db="EMBL/GenBank/DDBJ databases">
        <authorList>
            <person name="Jaros S."/>
            <person name="Januszkiewicz K."/>
            <person name="Wedrychowicz H."/>
        </authorList>
    </citation>
    <scope>NUCLEOTIDE SEQUENCE [LARGE SCALE GENOMIC DNA]</scope>
    <source>
        <strain evidence="2 3">DSM 43832</strain>
    </source>
</reference>
<gene>
    <name evidence="2" type="ORF">SAMN05443637_106171</name>
</gene>
<keyword evidence="3" id="KW-1185">Reference proteome</keyword>
<keyword evidence="1" id="KW-0472">Membrane</keyword>
<feature type="transmembrane region" description="Helical" evidence="1">
    <location>
        <begin position="30"/>
        <end position="48"/>
    </location>
</feature>
<accession>A0A1M6SJ15</accession>
<feature type="transmembrane region" description="Helical" evidence="1">
    <location>
        <begin position="54"/>
        <end position="75"/>
    </location>
</feature>
<dbReference type="STRING" id="1848.SAMN05443637_106171"/>
<protein>
    <recommendedName>
        <fullName evidence="4">Transmembrane protein</fullName>
    </recommendedName>
</protein>
<dbReference type="RefSeq" id="WP_234997135.1">
    <property type="nucleotide sequence ID" value="NZ_FRAP01000006.1"/>
</dbReference>
<dbReference type="EMBL" id="FRAP01000006">
    <property type="protein sequence ID" value="SHK44599.1"/>
    <property type="molecule type" value="Genomic_DNA"/>
</dbReference>
<evidence type="ECO:0000313" key="3">
    <source>
        <dbReference type="Proteomes" id="UP000184363"/>
    </source>
</evidence>
<evidence type="ECO:0008006" key="4">
    <source>
        <dbReference type="Google" id="ProtNLM"/>
    </source>
</evidence>
<keyword evidence="1" id="KW-0812">Transmembrane</keyword>
<organism evidence="2 3">
    <name type="scientific">Pseudonocardia thermophila</name>
    <dbReference type="NCBI Taxonomy" id="1848"/>
    <lineage>
        <taxon>Bacteria</taxon>
        <taxon>Bacillati</taxon>
        <taxon>Actinomycetota</taxon>
        <taxon>Actinomycetes</taxon>
        <taxon>Pseudonocardiales</taxon>
        <taxon>Pseudonocardiaceae</taxon>
        <taxon>Pseudonocardia</taxon>
    </lineage>
</organism>
<evidence type="ECO:0000256" key="1">
    <source>
        <dbReference type="SAM" id="Phobius"/>
    </source>
</evidence>
<proteinExistence type="predicted"/>
<name>A0A1M6SJ15_PSETH</name>
<evidence type="ECO:0000313" key="2">
    <source>
        <dbReference type="EMBL" id="SHK44599.1"/>
    </source>
</evidence>
<dbReference type="AlphaFoldDB" id="A0A1M6SJ15"/>